<name>A0ABT4GSL2_PAEAL</name>
<keyword evidence="3" id="KW-1185">Reference proteome</keyword>
<organism evidence="2 3">
    <name type="scientific">Paenibacillus alvei</name>
    <name type="common">Bacillus alvei</name>
    <dbReference type="NCBI Taxonomy" id="44250"/>
    <lineage>
        <taxon>Bacteria</taxon>
        <taxon>Bacillati</taxon>
        <taxon>Bacillota</taxon>
        <taxon>Bacilli</taxon>
        <taxon>Bacillales</taxon>
        <taxon>Paenibacillaceae</taxon>
        <taxon>Paenibacillus</taxon>
    </lineage>
</organism>
<comment type="caution">
    <text evidence="2">The sequence shown here is derived from an EMBL/GenBank/DDBJ whole genome shotgun (WGS) entry which is preliminary data.</text>
</comment>
<accession>A0ABT4GSL2</accession>
<dbReference type="GeneID" id="94489737"/>
<protein>
    <submittedName>
        <fullName evidence="2">Quinolinate synthase</fullName>
    </submittedName>
</protein>
<gene>
    <name evidence="2" type="ORF">M5X12_03785</name>
</gene>
<reference evidence="2 3" key="1">
    <citation type="submission" date="2022-05" db="EMBL/GenBank/DDBJ databases">
        <title>Genome Sequencing of Bee-Associated Microbes.</title>
        <authorList>
            <person name="Dunlap C."/>
        </authorList>
    </citation>
    <scope>NUCLEOTIDE SEQUENCE [LARGE SCALE GENOMIC DNA]</scope>
    <source>
        <strain evidence="2 3">NRRL B-04010</strain>
    </source>
</reference>
<keyword evidence="1" id="KW-0812">Transmembrane</keyword>
<evidence type="ECO:0000313" key="3">
    <source>
        <dbReference type="Proteomes" id="UP001527181"/>
    </source>
</evidence>
<dbReference type="EMBL" id="JAMDNP010000006">
    <property type="protein sequence ID" value="MCY9759691.1"/>
    <property type="molecule type" value="Genomic_DNA"/>
</dbReference>
<evidence type="ECO:0000256" key="1">
    <source>
        <dbReference type="SAM" id="Phobius"/>
    </source>
</evidence>
<keyword evidence="1" id="KW-1133">Transmembrane helix</keyword>
<keyword evidence="1" id="KW-0472">Membrane</keyword>
<dbReference type="Proteomes" id="UP001527181">
    <property type="component" value="Unassembled WGS sequence"/>
</dbReference>
<evidence type="ECO:0000313" key="2">
    <source>
        <dbReference type="EMBL" id="MCY9759691.1"/>
    </source>
</evidence>
<sequence>MAKKIRIVPTLLIMLITAVALFGGWAFYERSFVKQPVERVLKQHAEITQYDVKWDPDTLQVKLKTKNGTNISSLVEQVSDELQQNSSGKKIQLEYWNEQSTPNIDQLWSRAMFDVAEAMVHQKYSDIPVRLKELQQQHPGIQIQTEMDARYVYIQLKDGQGSKTILLPLQASPVGVWPNEKATAIRS</sequence>
<proteinExistence type="predicted"/>
<dbReference type="RefSeq" id="WP_262866616.1">
    <property type="nucleotide sequence ID" value="NZ_JAKOBS010000022.1"/>
</dbReference>
<feature type="transmembrane region" description="Helical" evidence="1">
    <location>
        <begin position="7"/>
        <end position="28"/>
    </location>
</feature>